<dbReference type="GO" id="GO:0005634">
    <property type="term" value="C:nucleus"/>
    <property type="evidence" value="ECO:0007669"/>
    <property type="project" value="UniProtKB-SubCell"/>
</dbReference>
<keyword evidence="4" id="KW-0678">Repressor</keyword>
<feature type="domain" description="CCR4-NOT transcription complex subunit 1 TTP binding" evidence="18">
    <location>
        <begin position="787"/>
        <end position="974"/>
    </location>
</feature>
<reference evidence="22 23" key="1">
    <citation type="submission" date="2016-06" db="EMBL/GenBank/DDBJ databases">
        <title>Genome of Rhinopithecus bieti.</title>
        <authorList>
            <person name="Wu"/>
            <person name="C.-I. and Zhang"/>
            <person name="Y."/>
        </authorList>
    </citation>
    <scope>NUCLEOTIDE SEQUENCE</scope>
</reference>
<dbReference type="Proteomes" id="UP000233180">
    <property type="component" value="Unassembled WGS sequence"/>
</dbReference>
<evidence type="ECO:0000256" key="14">
    <source>
        <dbReference type="SAM" id="MobiDB-lite"/>
    </source>
</evidence>
<feature type="compositionally biased region" description="Polar residues" evidence="14">
    <location>
        <begin position="692"/>
        <end position="706"/>
    </location>
</feature>
<organism evidence="22 23">
    <name type="scientific">Rhinopithecus bieti</name>
    <name type="common">Black snub-nosed monkey</name>
    <name type="synonym">Pygathrix bieti</name>
    <dbReference type="NCBI Taxonomy" id="61621"/>
    <lineage>
        <taxon>Eukaryota</taxon>
        <taxon>Metazoa</taxon>
        <taxon>Chordata</taxon>
        <taxon>Craniata</taxon>
        <taxon>Vertebrata</taxon>
        <taxon>Euteleostomi</taxon>
        <taxon>Mammalia</taxon>
        <taxon>Eutheria</taxon>
        <taxon>Euarchontoglires</taxon>
        <taxon>Primates</taxon>
        <taxon>Haplorrhini</taxon>
        <taxon>Catarrhini</taxon>
        <taxon>Cercopithecidae</taxon>
        <taxon>Colobinae</taxon>
        <taxon>Rhinopithecus</taxon>
    </lineage>
</organism>
<comment type="subunit">
    <text evidence="13">Component of the CCR4-NOT complex; distinct complexes seem to exist that differ in the participation of probably mutually exclusive catalytic subunits. In the complex, interacts directly with CNOT6, CNOT6L, CNOT7 or CNOT8. Interacts in a ligand-dependent fashion with ESR1 and RXRA. Interacts with NANOS2, TOB1 and ZFP36. Interacts with TNRC6A, TNRC6B or TNRC6C; the interactions are direct. Interacts with YTHDF2; the interaction is direct and promotes recruitment of the CCR4-NOT complex to N6-methyladenosine (m6A)-containing mRNAs, leading to their deadenylation and subsequent degradation. Interacts with EIF4ENIF1/4E-T. Interacts in an RNA-independent manner with BICC1 (via KH domains). Interacts with TEX13A; the interaction may inhibit CNOT1 binding to mRNA and subsequently CNOT1-mediated mRNA degradation.</text>
</comment>
<dbReference type="Pfam" id="PF16417">
    <property type="entry name" value="CNOT1_TTP_bind"/>
    <property type="match status" value="1"/>
</dbReference>
<dbReference type="GO" id="GO:0060090">
    <property type="term" value="F:molecular adaptor activity"/>
    <property type="evidence" value="ECO:0007669"/>
    <property type="project" value="Ensembl"/>
</dbReference>
<feature type="domain" description="CCR4-NOT transcription complex subunit 1 N-terminal" evidence="20">
    <location>
        <begin position="30"/>
        <end position="188"/>
    </location>
</feature>
<feature type="compositionally biased region" description="Polar residues" evidence="14">
    <location>
        <begin position="731"/>
        <end position="740"/>
    </location>
</feature>
<dbReference type="Gene3D" id="1.25.40.180">
    <property type="match status" value="1"/>
</dbReference>
<feature type="region of interest" description="Disordered" evidence="14">
    <location>
        <begin position="1287"/>
        <end position="1324"/>
    </location>
</feature>
<evidence type="ECO:0000259" key="15">
    <source>
        <dbReference type="Pfam" id="PF04054"/>
    </source>
</evidence>
<dbReference type="GO" id="GO:0033147">
    <property type="term" value="P:negative regulation of intracellular estrogen receptor signaling pathway"/>
    <property type="evidence" value="ECO:0007669"/>
    <property type="project" value="Ensembl"/>
</dbReference>
<dbReference type="Gene3D" id="1.25.40.800">
    <property type="match status" value="1"/>
</dbReference>
<dbReference type="Pfam" id="PF16418">
    <property type="entry name" value="CNOT1_HEAT"/>
    <property type="match status" value="1"/>
</dbReference>
<dbReference type="InterPro" id="IPR040398">
    <property type="entry name" value="Not1"/>
</dbReference>
<proteinExistence type="inferred from homology"/>
<dbReference type="GO" id="GO:0005829">
    <property type="term" value="C:cytosol"/>
    <property type="evidence" value="ECO:0007669"/>
    <property type="project" value="Ensembl"/>
</dbReference>
<comment type="subcellular location">
    <subcellularLocation>
        <location evidence="2">Cytoplasm</location>
    </subcellularLocation>
    <subcellularLocation>
        <location evidence="1">Nucleus</location>
    </subcellularLocation>
</comment>
<evidence type="ECO:0000256" key="3">
    <source>
        <dbReference type="ARBA" id="ARBA00022490"/>
    </source>
</evidence>
<dbReference type="Pfam" id="PF22940">
    <property type="entry name" value="CNOT1_1st"/>
    <property type="match status" value="1"/>
</dbReference>
<evidence type="ECO:0000256" key="1">
    <source>
        <dbReference type="ARBA" id="ARBA00004123"/>
    </source>
</evidence>
<dbReference type="GO" id="GO:0000288">
    <property type="term" value="P:nuclear-transcribed mRNA catabolic process, deadenylation-dependent decay"/>
    <property type="evidence" value="ECO:0007669"/>
    <property type="project" value="TreeGrafter"/>
</dbReference>
<dbReference type="InterPro" id="IPR032194">
    <property type="entry name" value="CNOT1_HEAT"/>
</dbReference>
<dbReference type="GO" id="GO:0030331">
    <property type="term" value="F:nuclear estrogen receptor binding"/>
    <property type="evidence" value="ECO:0007669"/>
    <property type="project" value="Ensembl"/>
</dbReference>
<protein>
    <recommendedName>
        <fullName evidence="12">CCR4-NOT transcription complex subunit 1</fullName>
    </recommendedName>
    <alternativeName>
        <fullName evidence="11">CCR4-associated factor 1</fullName>
    </alternativeName>
</protein>
<dbReference type="GO" id="GO:0004535">
    <property type="term" value="F:poly(A)-specific ribonuclease activity"/>
    <property type="evidence" value="ECO:0007669"/>
    <property type="project" value="Ensembl"/>
</dbReference>
<dbReference type="Pfam" id="PF23590">
    <property type="entry name" value="NOT1_connector"/>
    <property type="match status" value="1"/>
</dbReference>
<evidence type="ECO:0000256" key="12">
    <source>
        <dbReference type="ARBA" id="ARBA00071432"/>
    </source>
</evidence>
<dbReference type="OMA" id="IDEYHCY"/>
<reference evidence="22" key="3">
    <citation type="submission" date="2025-09" db="UniProtKB">
        <authorList>
            <consortium name="Ensembl"/>
        </authorList>
    </citation>
    <scope>IDENTIFICATION</scope>
</reference>
<evidence type="ECO:0000256" key="6">
    <source>
        <dbReference type="ARBA" id="ARBA00023015"/>
    </source>
</evidence>
<dbReference type="GO" id="GO:0010606">
    <property type="term" value="P:positive regulation of cytoplasmic mRNA processing body assembly"/>
    <property type="evidence" value="ECO:0007669"/>
    <property type="project" value="Ensembl"/>
</dbReference>
<dbReference type="GO" id="GO:0017148">
    <property type="term" value="P:negative regulation of translation"/>
    <property type="evidence" value="ECO:0007669"/>
    <property type="project" value="Ensembl"/>
</dbReference>
<keyword evidence="6" id="KW-0805">Transcription regulation</keyword>
<evidence type="ECO:0000259" key="16">
    <source>
        <dbReference type="Pfam" id="PF12842"/>
    </source>
</evidence>
<feature type="domain" description="CCR4-NOT transcription complex subunit 1" evidence="16">
    <location>
        <begin position="1359"/>
        <end position="1506"/>
    </location>
</feature>
<keyword evidence="8" id="KW-0804">Transcription</keyword>
<dbReference type="GO" id="GO:2000036">
    <property type="term" value="P:regulation of stem cell population maintenance"/>
    <property type="evidence" value="ECO:0007669"/>
    <property type="project" value="Ensembl"/>
</dbReference>
<comment type="similarity">
    <text evidence="10">Belongs to the CNOT1 family.</text>
</comment>
<dbReference type="Gene3D" id="1.25.40.840">
    <property type="entry name" value="CCR4-NOT transcription complex subunit 1 TTP binding domain"/>
    <property type="match status" value="1"/>
</dbReference>
<dbReference type="GO" id="GO:0001829">
    <property type="term" value="P:trophectodermal cell differentiation"/>
    <property type="evidence" value="ECO:0007669"/>
    <property type="project" value="Ensembl"/>
</dbReference>
<feature type="domain" description="CCR4-NOT transcription complex subunit 1-like NOT1 connector" evidence="21">
    <location>
        <begin position="1582"/>
        <end position="1786"/>
    </location>
</feature>
<dbReference type="InterPro" id="IPR032193">
    <property type="entry name" value="CNOT1_TTP_bind"/>
</dbReference>
<dbReference type="Gene3D" id="1.25.40.790">
    <property type="match status" value="1"/>
</dbReference>
<dbReference type="Pfam" id="PF12842">
    <property type="entry name" value="DUF3819"/>
    <property type="match status" value="1"/>
</dbReference>
<keyword evidence="5" id="KW-0810">Translation regulation</keyword>
<dbReference type="InterPro" id="IPR055104">
    <property type="entry name" value="CNOT1_1st"/>
</dbReference>
<evidence type="ECO:0000256" key="9">
    <source>
        <dbReference type="ARBA" id="ARBA00023242"/>
    </source>
</evidence>
<evidence type="ECO:0000256" key="2">
    <source>
        <dbReference type="ARBA" id="ARBA00004496"/>
    </source>
</evidence>
<dbReference type="GO" id="GO:0035195">
    <property type="term" value="P:miRNA-mediated post-transcriptional gene silencing"/>
    <property type="evidence" value="ECO:0007669"/>
    <property type="project" value="Ensembl"/>
</dbReference>
<dbReference type="FunFam" id="1.25.40.180:FF:000005">
    <property type="entry name" value="Ccr4-not transcription complex subunit 1 isoform"/>
    <property type="match status" value="1"/>
</dbReference>
<dbReference type="Pfam" id="PF04054">
    <property type="entry name" value="Not1"/>
    <property type="match status" value="1"/>
</dbReference>
<keyword evidence="3" id="KW-0963">Cytoplasm</keyword>
<dbReference type="Pfam" id="PF16415">
    <property type="entry name" value="CNOT1_CAF1_bind"/>
    <property type="match status" value="1"/>
</dbReference>
<dbReference type="FunFam" id="1.25.40.790:FF:000001">
    <property type="entry name" value="Ccr4-not transcription complex subunit 1 isoform"/>
    <property type="match status" value="1"/>
</dbReference>
<evidence type="ECO:0000259" key="19">
    <source>
        <dbReference type="Pfam" id="PF16418"/>
    </source>
</evidence>
<dbReference type="InterPro" id="IPR038535">
    <property type="entry name" value="CNOT1_TTP_bind_sf"/>
</dbReference>
<keyword evidence="9" id="KW-0539">Nucleus</keyword>
<dbReference type="InterPro" id="IPR055454">
    <property type="entry name" value="CNOT1-like_NOT1_connector"/>
</dbReference>
<evidence type="ECO:0000259" key="18">
    <source>
        <dbReference type="Pfam" id="PF16417"/>
    </source>
</evidence>
<name>A0A2K6N3W4_RHIBE</name>
<evidence type="ECO:0000259" key="21">
    <source>
        <dbReference type="Pfam" id="PF23590"/>
    </source>
</evidence>
<gene>
    <name evidence="22" type="primary">CNOT1</name>
</gene>
<evidence type="ECO:0000313" key="22">
    <source>
        <dbReference type="Ensembl" id="ENSRBIP00000042729.1"/>
    </source>
</evidence>
<evidence type="ECO:0000256" key="5">
    <source>
        <dbReference type="ARBA" id="ARBA00022845"/>
    </source>
</evidence>
<feature type="domain" description="CCR4-NOT transcription complex subunit 1 CAF1-binding" evidence="17">
    <location>
        <begin position="1060"/>
        <end position="1283"/>
    </location>
</feature>
<reference evidence="22" key="2">
    <citation type="submission" date="2025-08" db="UniProtKB">
        <authorList>
            <consortium name="Ensembl"/>
        </authorList>
    </citation>
    <scope>IDENTIFICATION</scope>
</reference>
<dbReference type="GO" id="GO:0060213">
    <property type="term" value="P:positive regulation of nuclear-transcribed mRNA poly(A) tail shortening"/>
    <property type="evidence" value="ECO:0007669"/>
    <property type="project" value="Ensembl"/>
</dbReference>
<accession>A0A2K6N3W4</accession>
<evidence type="ECO:0000256" key="4">
    <source>
        <dbReference type="ARBA" id="ARBA00022491"/>
    </source>
</evidence>
<dbReference type="GeneTree" id="ENSGT00390000014869"/>
<evidence type="ECO:0000256" key="7">
    <source>
        <dbReference type="ARBA" id="ARBA00023158"/>
    </source>
</evidence>
<dbReference type="GO" id="GO:0000122">
    <property type="term" value="P:negative regulation of transcription by RNA polymerase II"/>
    <property type="evidence" value="ECO:0007669"/>
    <property type="project" value="Ensembl"/>
</dbReference>
<dbReference type="GO" id="GO:0030015">
    <property type="term" value="C:CCR4-NOT core complex"/>
    <property type="evidence" value="ECO:0007669"/>
    <property type="project" value="InterPro"/>
</dbReference>
<dbReference type="GO" id="GO:1900153">
    <property type="term" value="P:positive regulation of nuclear-transcribed mRNA catabolic process, deadenylation-dependent decay"/>
    <property type="evidence" value="ECO:0007669"/>
    <property type="project" value="Ensembl"/>
</dbReference>
<dbReference type="FunFam" id="1.25.40.840:FF:000001">
    <property type="entry name" value="Ccr4-not transcription complex subunit 1 isoform"/>
    <property type="match status" value="1"/>
</dbReference>
<evidence type="ECO:0000313" key="23">
    <source>
        <dbReference type="Proteomes" id="UP000233180"/>
    </source>
</evidence>
<dbReference type="InterPro" id="IPR024557">
    <property type="entry name" value="CNOT1_dom_4"/>
</dbReference>
<evidence type="ECO:0000256" key="10">
    <source>
        <dbReference type="ARBA" id="ARBA00025717"/>
    </source>
</evidence>
<evidence type="ECO:0000259" key="20">
    <source>
        <dbReference type="Pfam" id="PF22940"/>
    </source>
</evidence>
<evidence type="ECO:0000256" key="13">
    <source>
        <dbReference type="ARBA" id="ARBA00093540"/>
    </source>
</evidence>
<dbReference type="Ensembl" id="ENSRBIT00000066772.1">
    <property type="protein sequence ID" value="ENSRBIP00000042729.1"/>
    <property type="gene ID" value="ENSRBIG00000044598.1"/>
</dbReference>
<evidence type="ECO:0000259" key="17">
    <source>
        <dbReference type="Pfam" id="PF16415"/>
    </source>
</evidence>
<feature type="region of interest" description="Disordered" evidence="14">
    <location>
        <begin position="692"/>
        <end position="740"/>
    </location>
</feature>
<feature type="compositionally biased region" description="Basic and acidic residues" evidence="14">
    <location>
        <begin position="1287"/>
        <end position="1299"/>
    </location>
</feature>
<dbReference type="GO" id="GO:0048387">
    <property type="term" value="P:negative regulation of retinoic acid receptor signaling pathway"/>
    <property type="evidence" value="ECO:0007669"/>
    <property type="project" value="Ensembl"/>
</dbReference>
<evidence type="ECO:0000256" key="11">
    <source>
        <dbReference type="ARBA" id="ARBA00032531"/>
    </source>
</evidence>
<dbReference type="STRING" id="61621.ENSRBIP00000042729"/>
<sequence length="2355" mass="264749">MNLDSLSLALSQISYLVDNLTKKNYRASQQEIQHIVNRHGPEADRHLLRCLFSHVDFSGDGKSSGKDFHQTQFLIQECALLITKPNFISTLSYAIDNPLHYQKSLKPAPHLFAQLSKVLKLSKVQEVIFGLALLNSSSSDLRGFAAQFIKQKLPDLLRSYIDADVSGNQEGGFQDIAIEVLHLLLSHLLFGQKGAFGVGQEQIDAFLKTLRRGKGVHLMPKFLNLDVEAGSIFLKLHFCFSIEECRNIIMQFGVREVTAAQVARVLGMMARTHSGLTDGIPLQSISAPGSGIWSDGKDKSDGAQAHTWNVEVLIDVLKELNPSLNFKEVTYELDHPGFQIRDSKGLHNVVYGIQRGLGMEVFPVDLIYRPWKHAEGQLSFIQHSLINPEIFCFADYPCHTVATDILKAPPEDDNREIATWKSLDLIESLLRLAEVGQYEQVKQLFSFPIKHCPDMLVLALLQINTSWHTLRHELISTLMPIFLGNHPNSAIILHYAWHGQGQSPSIRQLIMHAMAEWYMRGEQYDQAKLSRILDVAQDLKALSMLLNGTPFAFVIDLAALASRREYLKLDKWLTDKIREHGEPFIQACMTFLKRRCPSILGGLAPEKDQPKSAQLPPETLATMLACLQACAGSVSQELSETILTMVANCSNVMNKARQPPPGVMPKGRPPSASSLDAISPVQIDPLAGMTSLSIGGSAAPHTQSMQGFPPNLGSAFSTPQSPAKAFPPLSTPNQTTAFSGIGGLSSQLPVGGLGTGSLTGIGTGALGLPAVNNDPFVQRKLGTSGLNQPTFQQSKMKPSDLSQVWPEANQHFSKEIDDEANSYFQRIYNHPPHPTMSVDEVLEMLQRFKDSTIKREREVFNCMLRNLFEEYRFFPQYPDKELHITACLFGGIIEKGLVTYMALGLALRYVLEALRKPFGSKMYYFGIAALDRFKNRLKDYPQYCQHLASISHFMQFPHHLQEYIEYGQQSRDPPVKMQGSITTPGSIALAQAQAQAQVPAKAPLAGQVSTMVTTSTTTTVAKTVTVTRPTGVSFKKDVPPSINTTNIDTLLVATDQTERIVEPPENIQEKIAFIFNNLSQSNMTQKVEELKETVKEEFMPWVSQYLVMKRVSIEPNFHSLYSNFLDTLKNPEFNKMVLNETYRNIKVLLTSDKAAANFSDRSLLKNLGHWLGMITLAKNKPILHTDLDVKSLLLEAYVKGQQELLYVVPFVAKVLESSIRSVVFRPPNPWTMAIMNVLAELHQEHDLKLNLKFEIEVLCKNLALDINELKPGNLLKDKDRLKNLDEQLSAPKKDVKQPEELPPITTTTTSTTPATNTTCTATVPPQPQYSYHDINVYSLAGLAPHITLNPTIPLFQAHPQLKQCVRQAIERAVQELVHPVVDRSIKIAMTTCEQIVRKDFALDSEESRMRIAAHHMMRNLTAGMAMITCREPLLMSISTNLKNSFASALRTASPQQREMMDQAAAQLAQDNCELACCFIQKTAVEKAGPEMDKRLATEFELRKHARQEGRRYCDPVVLTYQAERMPEQIRLKVGGVDPKQLAVYEEFARNVPGFLPTNDLSQPTGFLAQPMKQAWATDDVAQIYDKCITELEQHLHAIPPTLAMNPQAQALRSLLEVVVLSRNSRDAIAALGLLQKAVEGLLDATSGADADLLLRYRECHLLVLKALQDGRAYGSPWCNKQITRCLIECRDEYKYNVEAVELLIRNHLVNMQQYDLHLAQSMENGLNYMAVAFAMQLVKILLVDERSVAHVTEADLFHTIETLMRINAHSRGNAPEGLPQLMEVVRSNYEAMIDRAHGGPNFMMHSGISQASEYDDPPGLREKAEYLLREWVNLYHSAAAGRDSTKAFSAFVGQVELLERKMHQQGILKTDDLITRFFRLCTEMCVEISYRAQAEQQHNPAANPTMIRAKCYHNLDAFVRLIALLVKHSGEATNTVTKINLLNKVLGIVVGVLLQDHDVRQSEFQQLPYHRIFIMLLLELNAPEHVLETINFQTLTAFCNTFHILRPTKAPGFVYAWLELISHRIFIARMLAHTPQQKGWPMYAQLLIDLFKYLAPFLRNVELTKPMQILYKGTLRVLLVLLHDFPEFLCDYHYGFCDVIPPNCIQLRNLILSAFPRNMRLPDPFTPNLKVDMLSEINIAPRILTNFTGVMPPQFKKDLDSYLKTRSPVTFLSDLRSNLQVSNEPGNRYNLQLINALVLYVGTQAIAHIHNKGSTPSMSTITHSAHMDIFQNLAVDLDTEGRYLFLNAIANQLRYPNSHTHYFSCTMLYLFAEANTEAIQEQITRVLLERLIVNRPHPWGLLITFIELIKNPAFKFWNHEFVHCAPEIEKLFQSVAQCCMGQKQAQQVMEGTGAS</sequence>
<keyword evidence="7" id="KW-0943">RNA-mediated gene silencing</keyword>
<dbReference type="GO" id="GO:0070016">
    <property type="term" value="F:armadillo repeat domain binding"/>
    <property type="evidence" value="ECO:0007669"/>
    <property type="project" value="Ensembl"/>
</dbReference>
<feature type="compositionally biased region" description="Low complexity" evidence="14">
    <location>
        <begin position="1302"/>
        <end position="1323"/>
    </location>
</feature>
<dbReference type="FunFam" id="1.25.40.800:FF:000001">
    <property type="entry name" value="CCR4-NOT transcription complex subunit 1"/>
    <property type="match status" value="1"/>
</dbReference>
<feature type="domain" description="CCR4-NOT transcription complex subunit 1 HEAT repeat" evidence="19">
    <location>
        <begin position="472"/>
        <end position="628"/>
    </location>
</feature>
<dbReference type="InterPro" id="IPR007196">
    <property type="entry name" value="CCR4-Not_Not1_C"/>
</dbReference>
<keyword evidence="23" id="KW-1185">Reference proteome</keyword>
<dbReference type="PANTHER" id="PTHR13162:SF8">
    <property type="entry name" value="CCR4-NOT TRANSCRIPTION COMPLEX SUBUNIT 1"/>
    <property type="match status" value="1"/>
</dbReference>
<feature type="domain" description="CCR4-Not complex component Not1 C-terminal" evidence="15">
    <location>
        <begin position="1977"/>
        <end position="2336"/>
    </location>
</feature>
<dbReference type="GO" id="GO:0042974">
    <property type="term" value="F:nuclear retinoic acid receptor binding"/>
    <property type="evidence" value="ECO:0007669"/>
    <property type="project" value="Ensembl"/>
</dbReference>
<dbReference type="CDD" id="cd20710">
    <property type="entry name" value="NOT1_connector"/>
    <property type="match status" value="1"/>
</dbReference>
<evidence type="ECO:0000256" key="8">
    <source>
        <dbReference type="ARBA" id="ARBA00023163"/>
    </source>
</evidence>
<dbReference type="InterPro" id="IPR032191">
    <property type="entry name" value="CNOT1_CAF1_bind"/>
</dbReference>
<dbReference type="PANTHER" id="PTHR13162">
    <property type="entry name" value="CCR4-NOT TRANSCRIPTION COMPLEX"/>
    <property type="match status" value="1"/>
</dbReference>
<dbReference type="GO" id="GO:0000932">
    <property type="term" value="C:P-body"/>
    <property type="evidence" value="ECO:0007669"/>
    <property type="project" value="Ensembl"/>
</dbReference>